<gene>
    <name evidence="2" type="ORF">GPLA_4180</name>
</gene>
<protein>
    <submittedName>
        <fullName evidence="2">Uncharacterized protein</fullName>
    </submittedName>
</protein>
<proteinExistence type="predicted"/>
<keyword evidence="1" id="KW-0812">Transmembrane</keyword>
<evidence type="ECO:0000313" key="3">
    <source>
        <dbReference type="Proteomes" id="UP000006322"/>
    </source>
</evidence>
<dbReference type="Proteomes" id="UP000006322">
    <property type="component" value="Unassembled WGS sequence"/>
</dbReference>
<comment type="caution">
    <text evidence="2">The sequence shown here is derived from an EMBL/GenBank/DDBJ whole genome shotgun (WGS) entry which is preliminary data.</text>
</comment>
<organism evidence="2 3">
    <name type="scientific">Paraglaciecola polaris LMG 21857</name>
    <dbReference type="NCBI Taxonomy" id="1129793"/>
    <lineage>
        <taxon>Bacteria</taxon>
        <taxon>Pseudomonadati</taxon>
        <taxon>Pseudomonadota</taxon>
        <taxon>Gammaproteobacteria</taxon>
        <taxon>Alteromonadales</taxon>
        <taxon>Alteromonadaceae</taxon>
        <taxon>Paraglaciecola</taxon>
    </lineage>
</organism>
<reference evidence="3" key="1">
    <citation type="journal article" date="2014" name="Environ. Microbiol.">
        <title>Comparative genomics of the marine bacterial genus Glaciecola reveals the high degree of genomic diversity and genomic characteristic for cold adaptation.</title>
        <authorList>
            <person name="Qin Q.L."/>
            <person name="Xie B.B."/>
            <person name="Yu Y."/>
            <person name="Shu Y.L."/>
            <person name="Rong J.C."/>
            <person name="Zhang Y.J."/>
            <person name="Zhao D.L."/>
            <person name="Chen X.L."/>
            <person name="Zhang X.Y."/>
            <person name="Chen B."/>
            <person name="Zhou B.C."/>
            <person name="Zhang Y.Z."/>
        </authorList>
    </citation>
    <scope>NUCLEOTIDE SEQUENCE [LARGE SCALE GENOMIC DNA]</scope>
    <source>
        <strain evidence="3">LMG 21857</strain>
    </source>
</reference>
<keyword evidence="3" id="KW-1185">Reference proteome</keyword>
<keyword evidence="1" id="KW-0472">Membrane</keyword>
<feature type="transmembrane region" description="Helical" evidence="1">
    <location>
        <begin position="12"/>
        <end position="33"/>
    </location>
</feature>
<dbReference type="AlphaFoldDB" id="K6YQP3"/>
<accession>K6YQP3</accession>
<name>K6YQP3_9ALTE</name>
<evidence type="ECO:0000313" key="2">
    <source>
        <dbReference type="EMBL" id="GAC35059.1"/>
    </source>
</evidence>
<evidence type="ECO:0000256" key="1">
    <source>
        <dbReference type="SAM" id="Phobius"/>
    </source>
</evidence>
<dbReference type="EMBL" id="BAER01000125">
    <property type="protein sequence ID" value="GAC35059.1"/>
    <property type="molecule type" value="Genomic_DNA"/>
</dbReference>
<sequence>MFFRTSDIRVLFIFTACFYLFYIASIAMISRILSFQT</sequence>
<keyword evidence="1" id="KW-1133">Transmembrane helix</keyword>